<dbReference type="GO" id="GO:0034496">
    <property type="term" value="P:multivesicular body membrane disassembly"/>
    <property type="evidence" value="ECO:0007669"/>
    <property type="project" value="TreeGrafter"/>
</dbReference>
<proteinExistence type="inferred from homology"/>
<dbReference type="AlphaFoldDB" id="A0A9P6N224"/>
<evidence type="ECO:0000256" key="11">
    <source>
        <dbReference type="ARBA" id="ARBA00022968"/>
    </source>
</evidence>
<dbReference type="CDD" id="cd00519">
    <property type="entry name" value="Lipase_3"/>
    <property type="match status" value="1"/>
</dbReference>
<evidence type="ECO:0000256" key="4">
    <source>
        <dbReference type="ARBA" id="ARBA00010701"/>
    </source>
</evidence>
<dbReference type="GO" id="GO:0046461">
    <property type="term" value="P:neutral lipid catabolic process"/>
    <property type="evidence" value="ECO:0007669"/>
    <property type="project" value="TreeGrafter"/>
</dbReference>
<evidence type="ECO:0000256" key="5">
    <source>
        <dbReference type="ARBA" id="ARBA00011137"/>
    </source>
</evidence>
<evidence type="ECO:0000256" key="7">
    <source>
        <dbReference type="ARBA" id="ARBA00022692"/>
    </source>
</evidence>
<organism evidence="18 19">
    <name type="scientific">Entomortierella chlamydospora</name>
    <dbReference type="NCBI Taxonomy" id="101097"/>
    <lineage>
        <taxon>Eukaryota</taxon>
        <taxon>Fungi</taxon>
        <taxon>Fungi incertae sedis</taxon>
        <taxon>Mucoromycota</taxon>
        <taxon>Mortierellomycotina</taxon>
        <taxon>Mortierellomycetes</taxon>
        <taxon>Mortierellales</taxon>
        <taxon>Mortierellaceae</taxon>
        <taxon>Entomortierella</taxon>
    </lineage>
</organism>
<evidence type="ECO:0000313" key="19">
    <source>
        <dbReference type="Proteomes" id="UP000703661"/>
    </source>
</evidence>
<keyword evidence="12" id="KW-1133">Transmembrane helix</keyword>
<evidence type="ECO:0000256" key="3">
    <source>
        <dbReference type="ARBA" id="ARBA00004343"/>
    </source>
</evidence>
<evidence type="ECO:0000256" key="2">
    <source>
        <dbReference type="ARBA" id="ARBA00004270"/>
    </source>
</evidence>
<dbReference type="EMBL" id="JAAAID010000113">
    <property type="protein sequence ID" value="KAG0022279.1"/>
    <property type="molecule type" value="Genomic_DNA"/>
</dbReference>
<sequence>MLRQSSLTYIPLLAVFALALAYLAPSLNLPVALAHPYVLIPATQTNPQEHHQQQQQQPVLQQDTQQLPFGSRRSHTTKHSSDATVLVAGQDLPSETFTLKHLLHRGGKQFPGLFRRLDLDSADLKLLELRTGRPHTHRLKVKATKTLKPRDQSYRNQGFRSFDASIAPESWTTEVIPGPDIEDKDTVLQLSKLNYNAYMERGSAGWYDLEGKWTVNSTFGWEEEGVRGHVYASEDNATLVISIKGTSPLGGGSTSTRDKINDNLLFSCCCAKVDRTWRGVCDCNTGGYQCDQRCVEDSVNSDEVYYTIAMEILWTVQDMYSGANVWLTGHSLGGSLTALLGLTFGIPTVTFEAPGDRLAATRLHLPMPPAIDWNDLPLYHFGHTADPVFLGQCNGPSSLCYYSGYAMESKCHTGRSCVYDPVEEDGWKVDIRTHRLWDTIEGVIKPKDVPGCKPEVDCVDCELWTYT</sequence>
<protein>
    <recommendedName>
        <fullName evidence="6">triacylglycerol lipase</fullName>
        <ecNumber evidence="6">3.1.1.3</ecNumber>
    </recommendedName>
    <alternativeName>
        <fullName evidence="17">Autophagy-related protein 15</fullName>
    </alternativeName>
</protein>
<evidence type="ECO:0000256" key="8">
    <source>
        <dbReference type="ARBA" id="ARBA00022753"/>
    </source>
</evidence>
<evidence type="ECO:0000256" key="12">
    <source>
        <dbReference type="ARBA" id="ARBA00022989"/>
    </source>
</evidence>
<evidence type="ECO:0000256" key="16">
    <source>
        <dbReference type="ARBA" id="ARBA00023180"/>
    </source>
</evidence>
<dbReference type="PANTHER" id="PTHR47175:SF2">
    <property type="entry name" value="LIPASE ATG15-RELATED"/>
    <property type="match status" value="1"/>
</dbReference>
<dbReference type="GO" id="GO:0004806">
    <property type="term" value="F:triacylglycerol lipase activity"/>
    <property type="evidence" value="ECO:0007669"/>
    <property type="project" value="UniProtKB-EC"/>
</dbReference>
<dbReference type="EC" id="3.1.1.3" evidence="6"/>
<dbReference type="SUPFAM" id="SSF53474">
    <property type="entry name" value="alpha/beta-Hydrolases"/>
    <property type="match status" value="1"/>
</dbReference>
<keyword evidence="14" id="KW-0443">Lipid metabolism</keyword>
<keyword evidence="13" id="KW-0072">Autophagy</keyword>
<dbReference type="GO" id="GO:0032585">
    <property type="term" value="C:multivesicular body membrane"/>
    <property type="evidence" value="ECO:0007669"/>
    <property type="project" value="UniProtKB-SubCell"/>
</dbReference>
<keyword evidence="15" id="KW-0472">Membrane</keyword>
<name>A0A9P6N224_9FUNG</name>
<evidence type="ECO:0000256" key="10">
    <source>
        <dbReference type="ARBA" id="ARBA00022963"/>
    </source>
</evidence>
<keyword evidence="7" id="KW-0812">Transmembrane</keyword>
<dbReference type="InterPro" id="IPR050805">
    <property type="entry name" value="ATG15_Lipase"/>
</dbReference>
<dbReference type="Proteomes" id="UP000703661">
    <property type="component" value="Unassembled WGS sequence"/>
</dbReference>
<accession>A0A9P6N224</accession>
<keyword evidence="16" id="KW-0325">Glycoprotein</keyword>
<dbReference type="GO" id="GO:0034727">
    <property type="term" value="P:piecemeal microautophagy of the nucleus"/>
    <property type="evidence" value="ECO:0007669"/>
    <property type="project" value="TreeGrafter"/>
</dbReference>
<keyword evidence="11" id="KW-0735">Signal-anchor</keyword>
<comment type="catalytic activity">
    <reaction evidence="1">
        <text>a triacylglycerol + H2O = a diacylglycerol + a fatty acid + H(+)</text>
        <dbReference type="Rhea" id="RHEA:12044"/>
        <dbReference type="ChEBI" id="CHEBI:15377"/>
        <dbReference type="ChEBI" id="CHEBI:15378"/>
        <dbReference type="ChEBI" id="CHEBI:17855"/>
        <dbReference type="ChEBI" id="CHEBI:18035"/>
        <dbReference type="ChEBI" id="CHEBI:28868"/>
        <dbReference type="EC" id="3.1.1.3"/>
    </reaction>
</comment>
<evidence type="ECO:0000256" key="13">
    <source>
        <dbReference type="ARBA" id="ARBA00023006"/>
    </source>
</evidence>
<dbReference type="GO" id="GO:0004620">
    <property type="term" value="F:phospholipase activity"/>
    <property type="evidence" value="ECO:0007669"/>
    <property type="project" value="TreeGrafter"/>
</dbReference>
<evidence type="ECO:0000256" key="6">
    <source>
        <dbReference type="ARBA" id="ARBA00013279"/>
    </source>
</evidence>
<dbReference type="GO" id="GO:0006660">
    <property type="term" value="P:phosphatidylserine catabolic process"/>
    <property type="evidence" value="ECO:0007669"/>
    <property type="project" value="TreeGrafter"/>
</dbReference>
<evidence type="ECO:0000256" key="14">
    <source>
        <dbReference type="ARBA" id="ARBA00023098"/>
    </source>
</evidence>
<comment type="similarity">
    <text evidence="4">Belongs to the AB hydrolase superfamily. Lipase family.</text>
</comment>
<evidence type="ECO:0000256" key="1">
    <source>
        <dbReference type="ARBA" id="ARBA00001024"/>
    </source>
</evidence>
<comment type="caution">
    <text evidence="18">The sequence shown here is derived from an EMBL/GenBank/DDBJ whole genome shotgun (WGS) entry which is preliminary data.</text>
</comment>
<reference evidence="18" key="1">
    <citation type="journal article" date="2020" name="Fungal Divers.">
        <title>Resolving the Mortierellaceae phylogeny through synthesis of multi-gene phylogenetics and phylogenomics.</title>
        <authorList>
            <person name="Vandepol N."/>
            <person name="Liber J."/>
            <person name="Desiro A."/>
            <person name="Na H."/>
            <person name="Kennedy M."/>
            <person name="Barry K."/>
            <person name="Grigoriev I.V."/>
            <person name="Miller A.N."/>
            <person name="O'Donnell K."/>
            <person name="Stajich J.E."/>
            <person name="Bonito G."/>
        </authorList>
    </citation>
    <scope>NUCLEOTIDE SEQUENCE</scope>
    <source>
        <strain evidence="18">NRRL 2769</strain>
    </source>
</reference>
<evidence type="ECO:0000256" key="9">
    <source>
        <dbReference type="ARBA" id="ARBA00022801"/>
    </source>
</evidence>
<evidence type="ECO:0000313" key="18">
    <source>
        <dbReference type="EMBL" id="KAG0022279.1"/>
    </source>
</evidence>
<keyword evidence="10" id="KW-0442">Lipid degradation</keyword>
<evidence type="ECO:0000256" key="15">
    <source>
        <dbReference type="ARBA" id="ARBA00023136"/>
    </source>
</evidence>
<comment type="subcellular location">
    <subcellularLocation>
        <location evidence="3">Endosome</location>
        <location evidence="3">Multivesicular body membrane</location>
        <topology evidence="3">Single-pass type II membrane protein</topology>
    </subcellularLocation>
    <subcellularLocation>
        <location evidence="2">Prevacuolar compartment membrane</location>
        <topology evidence="2">Single-pass type II membrane protein</topology>
    </subcellularLocation>
</comment>
<keyword evidence="8" id="KW-0967">Endosome</keyword>
<dbReference type="Gene3D" id="3.40.50.1820">
    <property type="entry name" value="alpha/beta hydrolase"/>
    <property type="match status" value="1"/>
</dbReference>
<dbReference type="PANTHER" id="PTHR47175">
    <property type="entry name" value="LIPASE ATG15-RELATED"/>
    <property type="match status" value="1"/>
</dbReference>
<keyword evidence="9" id="KW-0378">Hydrolase</keyword>
<dbReference type="GO" id="GO:0005775">
    <property type="term" value="C:vacuolar lumen"/>
    <property type="evidence" value="ECO:0007669"/>
    <property type="project" value="TreeGrafter"/>
</dbReference>
<gene>
    <name evidence="18" type="primary">ATG15</name>
    <name evidence="18" type="ORF">BGZ80_000613</name>
</gene>
<evidence type="ECO:0000256" key="17">
    <source>
        <dbReference type="ARBA" id="ARBA00029828"/>
    </source>
</evidence>
<keyword evidence="19" id="KW-1185">Reference proteome</keyword>
<dbReference type="InterPro" id="IPR029058">
    <property type="entry name" value="AB_hydrolase_fold"/>
</dbReference>
<comment type="subunit">
    <text evidence="5">Binds to both phosphatidylinositol (PI) and phosphatidylinositol 3,5-bisphosphate (PIP2).</text>
</comment>